<keyword evidence="3" id="KW-1185">Reference proteome</keyword>
<comment type="caution">
    <text evidence="2">The sequence shown here is derived from an EMBL/GenBank/DDBJ whole genome shotgun (WGS) entry which is preliminary data.</text>
</comment>
<dbReference type="PANTHER" id="PTHR28047">
    <property type="entry name" value="PROTEIN DCG1"/>
    <property type="match status" value="1"/>
</dbReference>
<dbReference type="InterPro" id="IPR053714">
    <property type="entry name" value="Iso_Racemase_Enz_sf"/>
</dbReference>
<accession>A0AAW9SJW0</accession>
<dbReference type="InterPro" id="IPR052186">
    <property type="entry name" value="Hydantoin_racemase-like"/>
</dbReference>
<dbReference type="Pfam" id="PF01177">
    <property type="entry name" value="Asp_Glu_race"/>
    <property type="match status" value="1"/>
</dbReference>
<dbReference type="GO" id="GO:0047661">
    <property type="term" value="F:amino-acid racemase activity"/>
    <property type="evidence" value="ECO:0007669"/>
    <property type="project" value="InterPro"/>
</dbReference>
<dbReference type="AlphaFoldDB" id="A0AAW9SJW0"/>
<protein>
    <submittedName>
        <fullName evidence="2">Aspartate/glutamate racemase family protein</fullName>
    </submittedName>
</protein>
<gene>
    <name evidence="2" type="ORF">ABFB10_00370</name>
</gene>
<evidence type="ECO:0000313" key="3">
    <source>
        <dbReference type="Proteomes" id="UP001428774"/>
    </source>
</evidence>
<comment type="similarity">
    <text evidence="1">Belongs to the HyuE racemase family.</text>
</comment>
<organism evidence="2 3">
    <name type="scientific">Ponticoccus litoralis</name>
    <dbReference type="NCBI Taxonomy" id="422297"/>
    <lineage>
        <taxon>Bacteria</taxon>
        <taxon>Pseudomonadati</taxon>
        <taxon>Pseudomonadota</taxon>
        <taxon>Alphaproteobacteria</taxon>
        <taxon>Rhodobacterales</taxon>
        <taxon>Roseobacteraceae</taxon>
        <taxon>Ponticoccus</taxon>
    </lineage>
</organism>
<evidence type="ECO:0000313" key="2">
    <source>
        <dbReference type="EMBL" id="MEN9059717.1"/>
    </source>
</evidence>
<dbReference type="PANTHER" id="PTHR28047:SF5">
    <property type="entry name" value="PROTEIN DCG1"/>
    <property type="match status" value="1"/>
</dbReference>
<reference evidence="2 3" key="1">
    <citation type="submission" date="2024-05" db="EMBL/GenBank/DDBJ databases">
        <title>Genome sequence of Ponticoccus litoralis KCCM 90028.</title>
        <authorList>
            <person name="Kim J.M."/>
            <person name="Lee J.K."/>
            <person name="Choi B.J."/>
            <person name="Bayburt H."/>
            <person name="Baek J.H."/>
            <person name="Jeon C.O."/>
        </authorList>
    </citation>
    <scope>NUCLEOTIDE SEQUENCE [LARGE SCALE GENOMIC DNA]</scope>
    <source>
        <strain evidence="2 3">KCCM 90028</strain>
    </source>
</reference>
<dbReference type="EMBL" id="JBDNCH010000001">
    <property type="protein sequence ID" value="MEN9059717.1"/>
    <property type="molecule type" value="Genomic_DNA"/>
</dbReference>
<dbReference type="InterPro" id="IPR015942">
    <property type="entry name" value="Asp/Glu/hydantoin_racemase"/>
</dbReference>
<sequence length="236" mass="24532">MSTLLQTRAGTVLAKPCRLLVVNPNGNPAVTDLVRASAQRALGPHTRVEAINPADSPRSIETPDHRRLAEPLAIELLSRHPDYDGYVMACFDDIALAEGRRFLRGPVVGAAEAAVAAARFLADRFAIVTTVETMVPGIHKLLAGLGATGRCTVHATGVGVAAAAGEGAAVDRSIDQAIARARRDDGAEAIILGSGGLTGRAGALAERHGLPVIDSIEAALVMAEAMAQMQARQQRA</sequence>
<dbReference type="Proteomes" id="UP001428774">
    <property type="component" value="Unassembled WGS sequence"/>
</dbReference>
<name>A0AAW9SJW0_9RHOB</name>
<dbReference type="RefSeq" id="WP_347164861.1">
    <property type="nucleotide sequence ID" value="NZ_JBDNCH010000001.1"/>
</dbReference>
<dbReference type="Gene3D" id="3.40.50.12500">
    <property type="match status" value="1"/>
</dbReference>
<evidence type="ECO:0000256" key="1">
    <source>
        <dbReference type="ARBA" id="ARBA00038414"/>
    </source>
</evidence>
<proteinExistence type="inferred from homology"/>